<proteinExistence type="predicted"/>
<dbReference type="Proteomes" id="UP000004016">
    <property type="component" value="Unassembled WGS sequence"/>
</dbReference>
<name>A6BED9_9FIRM</name>
<comment type="caution">
    <text evidence="1">The sequence shown here is derived from an EMBL/GenBank/DDBJ whole genome shotgun (WGS) entry which is preliminary data.</text>
</comment>
<evidence type="ECO:0000313" key="1">
    <source>
        <dbReference type="EMBL" id="EDM63978.1"/>
    </source>
</evidence>
<protein>
    <submittedName>
        <fullName evidence="1">Uncharacterized protein</fullName>
    </submittedName>
</protein>
<gene>
    <name evidence="1" type="ORF">DORLON_00655</name>
</gene>
<reference evidence="1 2" key="1">
    <citation type="submission" date="2007-03" db="EMBL/GenBank/DDBJ databases">
        <authorList>
            <person name="Fulton L."/>
            <person name="Clifton S."/>
            <person name="Fulton B."/>
            <person name="Xu J."/>
            <person name="Minx P."/>
            <person name="Pepin K.H."/>
            <person name="Johnson M."/>
            <person name="Thiruvilangam P."/>
            <person name="Bhonagiri V."/>
            <person name="Nash W.E."/>
            <person name="Mardis E.R."/>
            <person name="Wilson R.K."/>
        </authorList>
    </citation>
    <scope>NUCLEOTIDE SEQUENCE [LARGE SCALE GENOMIC DNA]</scope>
    <source>
        <strain evidence="1 2">DSM 13814</strain>
    </source>
</reference>
<sequence length="41" mass="4992">MKNDKKETISFGCLFFCHAFGRSYRWQVLQMQSEYAENIFH</sequence>
<dbReference type="HOGENOM" id="CLU_3269189_0_0_9"/>
<dbReference type="EMBL" id="AAXB02000002">
    <property type="protein sequence ID" value="EDM63978.1"/>
    <property type="molecule type" value="Genomic_DNA"/>
</dbReference>
<evidence type="ECO:0000313" key="2">
    <source>
        <dbReference type="Proteomes" id="UP000004016"/>
    </source>
</evidence>
<reference evidence="1 2" key="2">
    <citation type="submission" date="2007-04" db="EMBL/GenBank/DDBJ databases">
        <title>Draft genome sequence of Dorea longicatena (DSM 13814).</title>
        <authorList>
            <person name="Sudarsanam P."/>
            <person name="Ley R."/>
            <person name="Guruge J."/>
            <person name="Turnbaugh P.J."/>
            <person name="Mahowald M."/>
            <person name="Liep D."/>
            <person name="Gordon J."/>
        </authorList>
    </citation>
    <scope>NUCLEOTIDE SEQUENCE [LARGE SCALE GENOMIC DNA]</scope>
    <source>
        <strain evidence="1 2">DSM 13814</strain>
    </source>
</reference>
<organism evidence="1 2">
    <name type="scientific">Dorea longicatena DSM 13814</name>
    <dbReference type="NCBI Taxonomy" id="411462"/>
    <lineage>
        <taxon>Bacteria</taxon>
        <taxon>Bacillati</taxon>
        <taxon>Bacillota</taxon>
        <taxon>Clostridia</taxon>
        <taxon>Lachnospirales</taxon>
        <taxon>Lachnospiraceae</taxon>
        <taxon>Dorea</taxon>
    </lineage>
</organism>
<dbReference type="AlphaFoldDB" id="A6BED9"/>
<accession>A6BED9</accession>